<feature type="compositionally biased region" description="Polar residues" evidence="1">
    <location>
        <begin position="602"/>
        <end position="629"/>
    </location>
</feature>
<feature type="compositionally biased region" description="Basic and acidic residues" evidence="1">
    <location>
        <begin position="122"/>
        <end position="137"/>
    </location>
</feature>
<feature type="region of interest" description="Disordered" evidence="1">
    <location>
        <begin position="1130"/>
        <end position="1216"/>
    </location>
</feature>
<feature type="compositionally biased region" description="Low complexity" evidence="1">
    <location>
        <begin position="1442"/>
        <end position="1453"/>
    </location>
</feature>
<feature type="compositionally biased region" description="Basic and acidic residues" evidence="1">
    <location>
        <begin position="463"/>
        <end position="473"/>
    </location>
</feature>
<feature type="region of interest" description="Disordered" evidence="1">
    <location>
        <begin position="1644"/>
        <end position="1680"/>
    </location>
</feature>
<evidence type="ECO:0000256" key="1">
    <source>
        <dbReference type="SAM" id="MobiDB-lite"/>
    </source>
</evidence>
<feature type="compositionally biased region" description="Polar residues" evidence="1">
    <location>
        <begin position="793"/>
        <end position="807"/>
    </location>
</feature>
<feature type="compositionally biased region" description="Polar residues" evidence="1">
    <location>
        <begin position="1053"/>
        <end position="1064"/>
    </location>
</feature>
<feature type="compositionally biased region" description="Basic and acidic residues" evidence="1">
    <location>
        <begin position="1584"/>
        <end position="1598"/>
    </location>
</feature>
<reference evidence="3" key="1">
    <citation type="submission" date="2015-11" db="EMBL/GenBank/DDBJ databases">
        <title>De novo transcriptome assembly of four potential Pierce s Disease insect vectors from Arizona vineyards.</title>
        <authorList>
            <person name="Tassone E.E."/>
        </authorList>
    </citation>
    <scope>NUCLEOTIDE SEQUENCE</scope>
</reference>
<feature type="compositionally biased region" description="Basic and acidic residues" evidence="1">
    <location>
        <begin position="1"/>
        <end position="13"/>
    </location>
</feature>
<protein>
    <recommendedName>
        <fullName evidence="2">Smoothelin domain-containing protein</fullName>
    </recommendedName>
</protein>
<dbReference type="InterPro" id="IPR022189">
    <property type="entry name" value="SMTN"/>
</dbReference>
<feature type="compositionally biased region" description="Basic and acidic residues" evidence="1">
    <location>
        <begin position="1792"/>
        <end position="1834"/>
    </location>
</feature>
<feature type="compositionally biased region" description="Polar residues" evidence="1">
    <location>
        <begin position="1391"/>
        <end position="1413"/>
    </location>
</feature>
<feature type="region of interest" description="Disordered" evidence="1">
    <location>
        <begin position="2062"/>
        <end position="2213"/>
    </location>
</feature>
<feature type="compositionally biased region" description="Low complexity" evidence="1">
    <location>
        <begin position="180"/>
        <end position="201"/>
    </location>
</feature>
<feature type="compositionally biased region" description="Polar residues" evidence="1">
    <location>
        <begin position="507"/>
        <end position="516"/>
    </location>
</feature>
<feature type="compositionally biased region" description="Polar residues" evidence="1">
    <location>
        <begin position="1500"/>
        <end position="1510"/>
    </location>
</feature>
<feature type="region of interest" description="Disordered" evidence="1">
    <location>
        <begin position="290"/>
        <end position="310"/>
    </location>
</feature>
<feature type="compositionally biased region" description="Polar residues" evidence="1">
    <location>
        <begin position="704"/>
        <end position="723"/>
    </location>
</feature>
<feature type="compositionally biased region" description="Basic and acidic residues" evidence="1">
    <location>
        <begin position="735"/>
        <end position="792"/>
    </location>
</feature>
<feature type="compositionally biased region" description="Polar residues" evidence="1">
    <location>
        <begin position="1840"/>
        <end position="1850"/>
    </location>
</feature>
<feature type="compositionally biased region" description="Low complexity" evidence="1">
    <location>
        <begin position="527"/>
        <end position="550"/>
    </location>
</feature>
<evidence type="ECO:0000313" key="3">
    <source>
        <dbReference type="EMBL" id="JAT24435.1"/>
    </source>
</evidence>
<feature type="compositionally biased region" description="Polar residues" evidence="1">
    <location>
        <begin position="925"/>
        <end position="938"/>
    </location>
</feature>
<feature type="compositionally biased region" description="Low complexity" evidence="1">
    <location>
        <begin position="905"/>
        <end position="916"/>
    </location>
</feature>
<feature type="region of interest" description="Disordered" evidence="1">
    <location>
        <begin position="1481"/>
        <end position="1521"/>
    </location>
</feature>
<proteinExistence type="predicted"/>
<feature type="region of interest" description="Disordered" evidence="1">
    <location>
        <begin position="1"/>
        <end position="201"/>
    </location>
</feature>
<feature type="non-terminal residue" evidence="3">
    <location>
        <position position="2273"/>
    </location>
</feature>
<feature type="compositionally biased region" description="Polar residues" evidence="1">
    <location>
        <begin position="2089"/>
        <end position="2098"/>
    </location>
</feature>
<feature type="compositionally biased region" description="Basic and acidic residues" evidence="1">
    <location>
        <begin position="997"/>
        <end position="1007"/>
    </location>
</feature>
<feature type="compositionally biased region" description="Basic and acidic residues" evidence="1">
    <location>
        <begin position="1721"/>
        <end position="1741"/>
    </location>
</feature>
<feature type="compositionally biased region" description="Basic and acidic residues" evidence="1">
    <location>
        <begin position="1851"/>
        <end position="1907"/>
    </location>
</feature>
<feature type="compositionally biased region" description="Basic and acidic residues" evidence="1">
    <location>
        <begin position="1042"/>
        <end position="1052"/>
    </location>
</feature>
<feature type="compositionally biased region" description="Basic and acidic residues" evidence="1">
    <location>
        <begin position="1945"/>
        <end position="1959"/>
    </location>
</feature>
<sequence>MYKLREQRLRDFYTDSDTSVTMTGRKNAAPTHADSISDQGFMSLKSKEIRDSESPTRDIHRRQGDNNYWNTVQQSSYSSQGDDGDRREAYERTSTGTGHNEDGTTQIKLEADERGFTSSKTTEVEGGKCDTNKEQHDAQISTTSHTKTDDGEAYSHSTSKEHQESKSSVTETKDGSSAFKSSRWETSSSTSSSSRKVVSSSNFGRITSDVDVRAITSGDDVDFVNTSFQDDVNTSTTRRVKNLSDSNSKTSKSEIRYTTDNRVDDSSSFIDKEMRNNLRNTQDTNVDIREDYFGDRDSRRDSTSTYTSEVTSNVDDYVTHDSSRRLNQEVKSEERSNVVDQKIMSEIHKLDSFLSTQNTGTNTPASPRSVMGDVNWTVVSNNDGEFVYRDDKAPSSPGSRVTPIKYPDNLDLPKECTEGQYVTTYNEHYTKKISVDVSPTHDKFARSLRQTPPGTPRSLSRQSLDRSSPERKSKNSPRSSPDKERRTSVGSNSVEKSSTARRKTSEVTKPTGTSKDSTLKNKRKFSTTQTKAAAKARASTPGTSPSTSPTRKQKERSDSPSSASDSDASQLTYDKKSTTSTHKRADVVRRNLMDSFDKDTSSPDTENTETSYRPSSPEKSPTRKTSTPTGILRKDSRTNSKSTITTTTSISETKVPAGIAPHIRDKSPEYSSEGSVGKEIRHNNRKSSPDSSPERAAFTPIKQFRTSPEMSSDTVQVTTAETDLTTVNQMTEKFITEEAMNTHKNRETINIDIREPKGVSSPDGKDLLQKRPRSPKKESPERKSPSQREINRRPTSPQKARTPSPGKQTRGEPTIARKESFSRKSSISRGKSPQKDEKPRPESPTKTVRKPSLPQRSPSPQKEQPRSDSPTKGVKTSRKPSLPARSPSPGKRESSQSPSRKHESFSSTTVTTVTRRSSLKKDNTAPPSTRRSSRQGTPSPVKDVSKSRSPSPKKQSPGRRSSSPSQSKSPSPQRSPNKRTRQQLSSPSVSPCSSPERPSDIKQDKSKPVRKTSGPKSPDREPVRTSRRSSIPRADQSSAVRKVVETKIELRSKPTSRIPASTNKGKPGQSPVFRNTRTDSQNSLDKHTTTRTYSSTTTIRKTVEKPKEPIRKTVSPKKIVTTTAVISLQKPTATSQVRQTTSSTVSKATTYRRTPSKEITPTKAGVQTDKKPMVTTTTKRVASRTNTPKSKPVPNQEETDRSSVLSSPEPIISDQVKSEAFIQQLRKDERYHGFKDETLNLELTDNDLENEPRPELFPETEDDEDVINQNDNTPEENSLHVTEKTINVDSKRKVASQFMVTVKKPTAVTPTKTPTKPVTTRSSSGPIKGSPQASSKTVPIKTATNKRQSTNTVQKAESLNLIRTTSDKNVVQKRQTSKSELSNIKPAQPTKAVNTKQVTETGIASRNVTTAKSATIKRVVPVKKKPIGSVPSSSSEDEDDNVPSVVTPSQQEQQYIEELEEMRRNEELEYASKLTATTNQENQLLSVIVQHPKSSRESSPDYSNRSQPFCTVSDDGGSAPRYADLISEPEDVEVFNPKHIPKFENSRIQKQPRCEQVTDLDEESEVDDIKLNVSVADRVSHFIETSKAHTETPLREEPEPQATTDSPKNVLKAKAMFETIARNQTSVPAPNNKPVDILSRPSIFEARRGQTAPKPVYSDTFPRIKSPEHVQRRGSIQMDHQQQENLETIQYEEHQVDIDEMRSHRTQTPSPVRETPAAVTKLEKKEPLLAEKVPATKKEPMTVKLPDQTPKADPTSRTVRKEPTPSFDRKKPDNVSRPKPFEKTISASAEVSSKRAFFERKVQAHTSPSKETKPNSPSKERKPLTESIRNKENIRGPSPTRKTSQTTSFIESERRSSRVSPERKMSSPSPTKERKPSLKSESPERKISLSRSVKERRSSFTKEDITTHHTATIQKKDSFSNTTERKTSPSRESPERRAPITQKCFPDHISKAPFKDTPEQKTPSSPVKDRRPSFPAESPERVPQRKSSRTSPDRSVKSPERASPKEVEPVELNKAGKFGVTLRRTSSTTSAGTPRRPSIPGETQEIEDVTDLTLLEIMMEKAVGYEQRRRIRAQIRIVKKDQDDRVKTTNRQKSPTRSPTRDHKVTQESATRRPETKRASSPTKSFQERVTEQRNTTRRTTTSTTTAKPTTTTTTTTTTTRTVREQSPVDKPLTNGYHSPVRTTSPQRKESLPDRRSPVSPSRLDTQVRRSSKTEAVEVTTTSVKSQKRTETLVESGVDCITSSYGVGPTDERGRPLFGLRALRRTNTNKQLT</sequence>
<feature type="compositionally biased region" description="Low complexity" evidence="1">
    <location>
        <begin position="947"/>
        <end position="975"/>
    </location>
</feature>
<feature type="compositionally biased region" description="Polar residues" evidence="1">
    <location>
        <begin position="1267"/>
        <end position="1276"/>
    </location>
</feature>
<name>A0A1B6LL45_9HEMI</name>
<feature type="compositionally biased region" description="Basic and acidic residues" evidence="1">
    <location>
        <begin position="1914"/>
        <end position="1938"/>
    </location>
</feature>
<feature type="compositionally biased region" description="Basic and acidic residues" evidence="1">
    <location>
        <begin position="1991"/>
        <end position="2008"/>
    </location>
</feature>
<feature type="compositionally biased region" description="Low complexity" evidence="1">
    <location>
        <begin position="1090"/>
        <end position="1100"/>
    </location>
</feature>
<feature type="domain" description="Smoothelin" evidence="2">
    <location>
        <begin position="2043"/>
        <end position="2080"/>
    </location>
</feature>
<feature type="region of interest" description="Disordered" evidence="1">
    <location>
        <begin position="735"/>
        <end position="1116"/>
    </location>
</feature>
<feature type="region of interest" description="Disordered" evidence="1">
    <location>
        <begin position="1702"/>
        <end position="2048"/>
    </location>
</feature>
<feature type="region of interest" description="Disordered" evidence="1">
    <location>
        <begin position="1584"/>
        <end position="1608"/>
    </location>
</feature>
<feature type="compositionally biased region" description="Low complexity" evidence="1">
    <location>
        <begin position="559"/>
        <end position="569"/>
    </location>
</feature>
<feature type="region of interest" description="Disordered" evidence="1">
    <location>
        <begin position="1305"/>
        <end position="1453"/>
    </location>
</feature>
<feature type="compositionally biased region" description="Polar residues" evidence="1">
    <location>
        <begin position="1147"/>
        <end position="1159"/>
    </location>
</feature>
<feature type="compositionally biased region" description="Basic and acidic residues" evidence="1">
    <location>
        <begin position="2099"/>
        <end position="2118"/>
    </location>
</feature>
<feature type="compositionally biased region" description="Polar residues" evidence="1">
    <location>
        <begin position="854"/>
        <end position="870"/>
    </location>
</feature>
<accession>A0A1B6LL45</accession>
<feature type="compositionally biased region" description="Polar residues" evidence="1">
    <location>
        <begin position="488"/>
        <end position="497"/>
    </location>
</feature>
<gene>
    <name evidence="3" type="ORF">g.46177</name>
</gene>
<feature type="compositionally biased region" description="Polar residues" evidence="1">
    <location>
        <begin position="1321"/>
        <end position="1382"/>
    </location>
</feature>
<evidence type="ECO:0000259" key="2">
    <source>
        <dbReference type="Pfam" id="PF12510"/>
    </source>
</evidence>
<feature type="compositionally biased region" description="Low complexity" evidence="1">
    <location>
        <begin position="639"/>
        <end position="654"/>
    </location>
</feature>
<feature type="compositionally biased region" description="Basic and acidic residues" evidence="1">
    <location>
        <begin position="890"/>
        <end position="904"/>
    </location>
</feature>
<feature type="compositionally biased region" description="Basic and acidic residues" evidence="1">
    <location>
        <begin position="1759"/>
        <end position="1782"/>
    </location>
</feature>
<feature type="compositionally biased region" description="Low complexity" evidence="1">
    <location>
        <begin position="1305"/>
        <end position="1320"/>
    </location>
</feature>
<feature type="compositionally biased region" description="Low complexity" evidence="1">
    <location>
        <begin position="2138"/>
        <end position="2161"/>
    </location>
</feature>
<feature type="compositionally biased region" description="Polar residues" evidence="1">
    <location>
        <begin position="15"/>
        <end position="24"/>
    </location>
</feature>
<feature type="compositionally biased region" description="Polar residues" evidence="1">
    <location>
        <begin position="2023"/>
        <end position="2032"/>
    </location>
</feature>
<feature type="compositionally biased region" description="Basic and acidic residues" evidence="1">
    <location>
        <begin position="573"/>
        <end position="601"/>
    </location>
</feature>
<feature type="compositionally biased region" description="Polar residues" evidence="1">
    <location>
        <begin position="92"/>
        <end position="107"/>
    </location>
</feature>
<feature type="compositionally biased region" description="Basic and acidic residues" evidence="1">
    <location>
        <begin position="2187"/>
        <end position="2197"/>
    </location>
</feature>
<feature type="compositionally biased region" description="Basic and acidic residues" evidence="1">
    <location>
        <begin position="1101"/>
        <end position="1111"/>
    </location>
</feature>
<feature type="compositionally biased region" description="Basic and acidic residues" evidence="1">
    <location>
        <begin position="45"/>
        <end position="64"/>
    </location>
</feature>
<dbReference type="EMBL" id="GEBQ01015542">
    <property type="protein sequence ID" value="JAT24435.1"/>
    <property type="molecule type" value="Transcribed_RNA"/>
</dbReference>
<dbReference type="Pfam" id="PF12510">
    <property type="entry name" value="Smoothelin"/>
    <property type="match status" value="1"/>
</dbReference>
<feature type="compositionally biased region" description="Basic and acidic residues" evidence="1">
    <location>
        <begin position="290"/>
        <end position="302"/>
    </location>
</feature>
<feature type="compositionally biased region" description="Low complexity" evidence="1">
    <location>
        <begin position="985"/>
        <end position="996"/>
    </location>
</feature>
<feature type="region of interest" description="Disordered" evidence="1">
    <location>
        <begin position="445"/>
        <end position="723"/>
    </location>
</feature>
<feature type="region of interest" description="Disordered" evidence="1">
    <location>
        <begin position="1242"/>
        <end position="1282"/>
    </location>
</feature>
<feature type="compositionally biased region" description="Basic and acidic residues" evidence="1">
    <location>
        <begin position="2078"/>
        <end position="2087"/>
    </location>
</feature>
<feature type="compositionally biased region" description="Basic and acidic residues" evidence="1">
    <location>
        <begin position="1967"/>
        <end position="1983"/>
    </location>
</feature>
<feature type="compositionally biased region" description="Low complexity" evidence="1">
    <location>
        <begin position="1134"/>
        <end position="1146"/>
    </location>
</feature>
<organism evidence="3">
    <name type="scientific">Graphocephala atropunctata</name>
    <dbReference type="NCBI Taxonomy" id="36148"/>
    <lineage>
        <taxon>Eukaryota</taxon>
        <taxon>Metazoa</taxon>
        <taxon>Ecdysozoa</taxon>
        <taxon>Arthropoda</taxon>
        <taxon>Hexapoda</taxon>
        <taxon>Insecta</taxon>
        <taxon>Pterygota</taxon>
        <taxon>Neoptera</taxon>
        <taxon>Paraneoptera</taxon>
        <taxon>Hemiptera</taxon>
        <taxon>Auchenorrhyncha</taxon>
        <taxon>Membracoidea</taxon>
        <taxon>Cicadellidae</taxon>
        <taxon>Cicadellinae</taxon>
        <taxon>Cicadellini</taxon>
        <taxon>Graphocephala</taxon>
    </lineage>
</organism>
<feature type="compositionally biased region" description="Basic and acidic residues" evidence="1">
    <location>
        <begin position="833"/>
        <end position="843"/>
    </location>
</feature>
<feature type="compositionally biased region" description="Polar residues" evidence="1">
    <location>
        <begin position="1174"/>
        <end position="1189"/>
    </location>
</feature>
<feature type="compositionally biased region" description="Polar residues" evidence="1">
    <location>
        <begin position="1072"/>
        <end position="1083"/>
    </location>
</feature>